<dbReference type="EMBL" id="JABBWM010000028">
    <property type="protein sequence ID" value="KAG2108270.1"/>
    <property type="molecule type" value="Genomic_DNA"/>
</dbReference>
<sequence>MASSPSLAPSKDLHLQLKCVEHRKLHEKSWEVMEQVNSDYLLEGRKRHMSHYRCWSAKEPVQRGFILMQKDRLIKESTPNDIRIKEDLTSYLIPSEIPYRTETVLWHNTMAALLISSPTSFCVDHINVIGLKDGDLHNRVAGALRDGRCAVIHRAAEPGPEKLTLQYLHDQFGISDWLCSLHDMAYHAEDWTHFHEDGTIGCLLDEI</sequence>
<dbReference type="RefSeq" id="XP_041292789.1">
    <property type="nucleotide sequence ID" value="XM_041441530.1"/>
</dbReference>
<comment type="caution">
    <text evidence="1">The sequence shown here is derived from an EMBL/GenBank/DDBJ whole genome shotgun (WGS) entry which is preliminary data.</text>
</comment>
<protein>
    <submittedName>
        <fullName evidence="1">Uncharacterized protein</fullName>
    </submittedName>
</protein>
<proteinExistence type="predicted"/>
<dbReference type="OrthoDB" id="2693549at2759"/>
<dbReference type="GeneID" id="64703789"/>
<organism evidence="1 2">
    <name type="scientific">Suillus discolor</name>
    <dbReference type="NCBI Taxonomy" id="1912936"/>
    <lineage>
        <taxon>Eukaryota</taxon>
        <taxon>Fungi</taxon>
        <taxon>Dikarya</taxon>
        <taxon>Basidiomycota</taxon>
        <taxon>Agaricomycotina</taxon>
        <taxon>Agaricomycetes</taxon>
        <taxon>Agaricomycetidae</taxon>
        <taxon>Boletales</taxon>
        <taxon>Suillineae</taxon>
        <taxon>Suillaceae</taxon>
        <taxon>Suillus</taxon>
    </lineage>
</organism>
<name>A0A9P7F876_9AGAM</name>
<dbReference type="AlphaFoldDB" id="A0A9P7F876"/>
<dbReference type="Proteomes" id="UP000823399">
    <property type="component" value="Unassembled WGS sequence"/>
</dbReference>
<evidence type="ECO:0000313" key="2">
    <source>
        <dbReference type="Proteomes" id="UP000823399"/>
    </source>
</evidence>
<gene>
    <name evidence="1" type="ORF">F5147DRAFT_773852</name>
</gene>
<reference evidence="1" key="1">
    <citation type="journal article" date="2020" name="New Phytol.">
        <title>Comparative genomics reveals dynamic genome evolution in host specialist ectomycorrhizal fungi.</title>
        <authorList>
            <person name="Lofgren L.A."/>
            <person name="Nguyen N.H."/>
            <person name="Vilgalys R."/>
            <person name="Ruytinx J."/>
            <person name="Liao H.L."/>
            <person name="Branco S."/>
            <person name="Kuo A."/>
            <person name="LaButti K."/>
            <person name="Lipzen A."/>
            <person name="Andreopoulos W."/>
            <person name="Pangilinan J."/>
            <person name="Riley R."/>
            <person name="Hundley H."/>
            <person name="Na H."/>
            <person name="Barry K."/>
            <person name="Grigoriev I.V."/>
            <person name="Stajich J.E."/>
            <person name="Kennedy P.G."/>
        </authorList>
    </citation>
    <scope>NUCLEOTIDE SEQUENCE</scope>
    <source>
        <strain evidence="1">FC423</strain>
    </source>
</reference>
<evidence type="ECO:0000313" key="1">
    <source>
        <dbReference type="EMBL" id="KAG2108270.1"/>
    </source>
</evidence>
<accession>A0A9P7F876</accession>
<keyword evidence="2" id="KW-1185">Reference proteome</keyword>